<evidence type="ECO:0000256" key="1">
    <source>
        <dbReference type="ARBA" id="ARBA00004370"/>
    </source>
</evidence>
<evidence type="ECO:0000313" key="7">
    <source>
        <dbReference type="EMBL" id="QHT81478.1"/>
    </source>
</evidence>
<proteinExistence type="inferred from homology"/>
<feature type="transmembrane region" description="Helical" evidence="6">
    <location>
        <begin position="155"/>
        <end position="179"/>
    </location>
</feature>
<evidence type="ECO:0000256" key="5">
    <source>
        <dbReference type="ARBA" id="ARBA00023136"/>
    </source>
</evidence>
<organism evidence="7">
    <name type="scientific">viral metagenome</name>
    <dbReference type="NCBI Taxonomy" id="1070528"/>
    <lineage>
        <taxon>unclassified sequences</taxon>
        <taxon>metagenomes</taxon>
        <taxon>organismal metagenomes</taxon>
    </lineage>
</organism>
<dbReference type="AlphaFoldDB" id="A0A6C0HLB5"/>
<reference evidence="7" key="1">
    <citation type="journal article" date="2020" name="Nature">
        <title>Giant virus diversity and host interactions through global metagenomics.</title>
        <authorList>
            <person name="Schulz F."/>
            <person name="Roux S."/>
            <person name="Paez-Espino D."/>
            <person name="Jungbluth S."/>
            <person name="Walsh D.A."/>
            <person name="Denef V.J."/>
            <person name="McMahon K.D."/>
            <person name="Konstantinidis K.T."/>
            <person name="Eloe-Fadrosh E.A."/>
            <person name="Kyrpides N.C."/>
            <person name="Woyke T."/>
        </authorList>
    </citation>
    <scope>NUCLEOTIDE SEQUENCE</scope>
    <source>
        <strain evidence="7">GVMAG-M-3300023184-13</strain>
    </source>
</reference>
<keyword evidence="4 6" id="KW-1133">Transmembrane helix</keyword>
<protein>
    <submittedName>
        <fullName evidence="7">Uncharacterized protein</fullName>
    </submittedName>
</protein>
<keyword evidence="5 6" id="KW-0472">Membrane</keyword>
<evidence type="ECO:0000256" key="2">
    <source>
        <dbReference type="ARBA" id="ARBA00009530"/>
    </source>
</evidence>
<keyword evidence="3 6" id="KW-0812">Transmembrane</keyword>
<dbReference type="Pfam" id="PF01679">
    <property type="entry name" value="Pmp3"/>
    <property type="match status" value="1"/>
</dbReference>
<dbReference type="EMBL" id="MN739983">
    <property type="protein sequence ID" value="QHT81478.1"/>
    <property type="molecule type" value="Genomic_DNA"/>
</dbReference>
<comment type="similarity">
    <text evidence="2">Belongs to the UPF0057 (PMP3) family.</text>
</comment>
<feature type="transmembrane region" description="Helical" evidence="6">
    <location>
        <begin position="291"/>
        <end position="317"/>
    </location>
</feature>
<dbReference type="PANTHER" id="PTHR21659">
    <property type="entry name" value="HYDROPHOBIC PROTEIN RCI2 LOW TEMPERATURE AND SALT RESPONSIVE PROTEIN LTI6 -RELATED"/>
    <property type="match status" value="1"/>
</dbReference>
<feature type="transmembrane region" description="Helical" evidence="6">
    <location>
        <begin position="127"/>
        <end position="149"/>
    </location>
</feature>
<evidence type="ECO:0000256" key="6">
    <source>
        <dbReference type="SAM" id="Phobius"/>
    </source>
</evidence>
<dbReference type="PANTHER" id="PTHR21659:SF42">
    <property type="entry name" value="UPF0057 MEMBRANE PROTEIN ZK632.10-RELATED"/>
    <property type="match status" value="1"/>
</dbReference>
<evidence type="ECO:0000256" key="3">
    <source>
        <dbReference type="ARBA" id="ARBA00022692"/>
    </source>
</evidence>
<evidence type="ECO:0000256" key="4">
    <source>
        <dbReference type="ARBA" id="ARBA00022989"/>
    </source>
</evidence>
<comment type="subcellular location">
    <subcellularLocation>
        <location evidence="1">Membrane</location>
    </subcellularLocation>
</comment>
<feature type="transmembrane region" description="Helical" evidence="6">
    <location>
        <begin position="191"/>
        <end position="216"/>
    </location>
</feature>
<feature type="transmembrane region" description="Helical" evidence="6">
    <location>
        <begin position="266"/>
        <end position="284"/>
    </location>
</feature>
<name>A0A6C0HLB5_9ZZZZ</name>
<dbReference type="InterPro" id="IPR000612">
    <property type="entry name" value="PMP3"/>
</dbReference>
<sequence length="319" mass="36509">MEPIKKHVRYPSRTVNYEDVHEICEISALASTQTPTQCSNHQFIPKLKIKSDDHNILFDIDFPQSGCISICEIITIFETKYNIPYTSFFLVFDGKIVNKWQYIFKHQITQLQNTVELVPRMLGGNDVLDMIMMPINMIFSPIIAPFVLIGEIFEFLAALLLFIIKFTVWLFKFIAWLMFDLLNPANFSADFISGFITIVYAICSAAINLVVTLISLSTTAIGNLFSSTFWGWDQSNLTSEDKQSAYFKNAKNCRNKKCYLSQHNTIPFSMLFGTILCPPLGVFMEYGMTGWLNILLCSVLTLLFYFPGLIYALLIIYNN</sequence>
<dbReference type="GO" id="GO:0016020">
    <property type="term" value="C:membrane"/>
    <property type="evidence" value="ECO:0007669"/>
    <property type="project" value="UniProtKB-SubCell"/>
</dbReference>
<accession>A0A6C0HLB5</accession>